<comment type="caution">
    <text evidence="6">The sequence shown here is derived from an EMBL/GenBank/DDBJ whole genome shotgun (WGS) entry which is preliminary data.</text>
</comment>
<evidence type="ECO:0000256" key="1">
    <source>
        <dbReference type="ARBA" id="ARBA00010528"/>
    </source>
</evidence>
<dbReference type="GO" id="GO:0005840">
    <property type="term" value="C:ribosome"/>
    <property type="evidence" value="ECO:0007669"/>
    <property type="project" value="UniProtKB-KW"/>
</dbReference>
<reference evidence="6" key="2">
    <citation type="submission" date="2021-08" db="EMBL/GenBank/DDBJ databases">
        <authorList>
            <person name="Tani A."/>
            <person name="Ola A."/>
            <person name="Ogura Y."/>
            <person name="Katsura K."/>
            <person name="Hayashi T."/>
        </authorList>
    </citation>
    <scope>NUCLEOTIDE SEQUENCE</scope>
    <source>
        <strain evidence="6">NBRC 15689</strain>
    </source>
</reference>
<dbReference type="HAMAP" id="MF_01328_B">
    <property type="entry name" value="Ribosomal_uL4_B"/>
    <property type="match status" value="1"/>
</dbReference>
<evidence type="ECO:0000313" key="6">
    <source>
        <dbReference type="EMBL" id="GJE29560.1"/>
    </source>
</evidence>
<dbReference type="Pfam" id="PF00573">
    <property type="entry name" value="Ribosomal_L4"/>
    <property type="match status" value="1"/>
</dbReference>
<dbReference type="InterPro" id="IPR002136">
    <property type="entry name" value="Ribosomal_uL4"/>
</dbReference>
<evidence type="ECO:0000313" key="7">
    <source>
        <dbReference type="Proteomes" id="UP001055156"/>
    </source>
</evidence>
<dbReference type="NCBIfam" id="TIGR03953">
    <property type="entry name" value="rplD_bact"/>
    <property type="match status" value="1"/>
</dbReference>
<keyword evidence="5" id="KW-0699">rRNA-binding</keyword>
<dbReference type="SUPFAM" id="SSF52166">
    <property type="entry name" value="Ribosomal protein L4"/>
    <property type="match status" value="1"/>
</dbReference>
<gene>
    <name evidence="5 6" type="primary">rplD</name>
    <name evidence="6" type="ORF">LKMONMHP_4442</name>
</gene>
<keyword evidence="5" id="KW-0694">RNA-binding</keyword>
<evidence type="ECO:0000256" key="2">
    <source>
        <dbReference type="ARBA" id="ARBA00022980"/>
    </source>
</evidence>
<dbReference type="RefSeq" id="WP_238314335.1">
    <property type="nucleotide sequence ID" value="NZ_BPQV01000017.1"/>
</dbReference>
<comment type="function">
    <text evidence="5">Forms part of the polypeptide exit tunnel.</text>
</comment>
<dbReference type="PANTHER" id="PTHR10746:SF6">
    <property type="entry name" value="LARGE RIBOSOMAL SUBUNIT PROTEIN UL4M"/>
    <property type="match status" value="1"/>
</dbReference>
<dbReference type="InterPro" id="IPR023574">
    <property type="entry name" value="Ribosomal_uL4_dom_sf"/>
</dbReference>
<dbReference type="InterPro" id="IPR013005">
    <property type="entry name" value="Ribosomal_uL4-like"/>
</dbReference>
<reference evidence="6" key="1">
    <citation type="journal article" date="2021" name="Front. Microbiol.">
        <title>Comprehensive Comparative Genomics and Phenotyping of Methylobacterium Species.</title>
        <authorList>
            <person name="Alessa O."/>
            <person name="Ogura Y."/>
            <person name="Fujitani Y."/>
            <person name="Takami H."/>
            <person name="Hayashi T."/>
            <person name="Sahin N."/>
            <person name="Tani A."/>
        </authorList>
    </citation>
    <scope>NUCLEOTIDE SEQUENCE</scope>
    <source>
        <strain evidence="6">NBRC 15689</strain>
    </source>
</reference>
<dbReference type="Gene3D" id="3.40.1370.10">
    <property type="match status" value="1"/>
</dbReference>
<dbReference type="EMBL" id="BPQV01000017">
    <property type="protein sequence ID" value="GJE29560.1"/>
    <property type="molecule type" value="Genomic_DNA"/>
</dbReference>
<protein>
    <recommendedName>
        <fullName evidence="4 5">Large ribosomal subunit protein uL4</fullName>
    </recommendedName>
</protein>
<accession>A0ABQ4THD4</accession>
<comment type="subunit">
    <text evidence="5">Part of the 50S ribosomal subunit.</text>
</comment>
<evidence type="ECO:0000256" key="4">
    <source>
        <dbReference type="ARBA" id="ARBA00035244"/>
    </source>
</evidence>
<name>A0ABQ4THD4_METOR</name>
<comment type="function">
    <text evidence="5">One of the primary rRNA binding proteins, this protein initially binds near the 5'-end of the 23S rRNA. It is important during the early stages of 50S assembly. It makes multiple contacts with different domains of the 23S rRNA in the assembled 50S subunit and ribosome.</text>
</comment>
<comment type="similarity">
    <text evidence="1 5">Belongs to the universal ribosomal protein uL4 family.</text>
</comment>
<organism evidence="6 7">
    <name type="scientific">Methylobacterium organophilum</name>
    <dbReference type="NCBI Taxonomy" id="410"/>
    <lineage>
        <taxon>Bacteria</taxon>
        <taxon>Pseudomonadati</taxon>
        <taxon>Pseudomonadota</taxon>
        <taxon>Alphaproteobacteria</taxon>
        <taxon>Hyphomicrobiales</taxon>
        <taxon>Methylobacteriaceae</taxon>
        <taxon>Methylobacterium</taxon>
    </lineage>
</organism>
<keyword evidence="7" id="KW-1185">Reference proteome</keyword>
<dbReference type="PANTHER" id="PTHR10746">
    <property type="entry name" value="50S RIBOSOMAL PROTEIN L4"/>
    <property type="match status" value="1"/>
</dbReference>
<keyword evidence="2 5" id="KW-0689">Ribosomal protein</keyword>
<keyword evidence="3 5" id="KW-0687">Ribonucleoprotein</keyword>
<sequence>MKLDITTLDGGSAGSVELNEAIYGLEPRADILQRMVRYQLAKRRAGTHAVKNRSDVDRTSKKLYKQKGTGNARHGAASAPQFRGGGRAFGPVVRSHAHDLPKKVRALALKHALSTKAKASTLIVVDDIKIESFKTKALIERFGKLGLSNALIIGGAEVDENFGRAARAIPQIDVLPVQGINVYDILRRDTLVLTRAAVDALEERFK</sequence>
<dbReference type="Proteomes" id="UP001055156">
    <property type="component" value="Unassembled WGS sequence"/>
</dbReference>
<proteinExistence type="inferred from homology"/>
<evidence type="ECO:0000256" key="3">
    <source>
        <dbReference type="ARBA" id="ARBA00023274"/>
    </source>
</evidence>
<evidence type="ECO:0000256" key="5">
    <source>
        <dbReference type="HAMAP-Rule" id="MF_01328"/>
    </source>
</evidence>